<comment type="similarity">
    <text evidence="5">Belongs to the adenylate kinase family.</text>
</comment>
<gene>
    <name evidence="7" type="ORF">AKO1_003205</name>
</gene>
<organism evidence="7 8">
    <name type="scientific">Acrasis kona</name>
    <dbReference type="NCBI Taxonomy" id="1008807"/>
    <lineage>
        <taxon>Eukaryota</taxon>
        <taxon>Discoba</taxon>
        <taxon>Heterolobosea</taxon>
        <taxon>Tetramitia</taxon>
        <taxon>Eutetramitia</taxon>
        <taxon>Acrasidae</taxon>
        <taxon>Acrasis</taxon>
    </lineage>
</organism>
<dbReference type="Proteomes" id="UP001431209">
    <property type="component" value="Unassembled WGS sequence"/>
</dbReference>
<dbReference type="NCBIfam" id="TIGR01351">
    <property type="entry name" value="adk"/>
    <property type="match status" value="1"/>
</dbReference>
<dbReference type="InterPro" id="IPR027417">
    <property type="entry name" value="P-loop_NTPase"/>
</dbReference>
<protein>
    <submittedName>
        <fullName evidence="7">Adenylate kinase</fullName>
    </submittedName>
</protein>
<dbReference type="Gene3D" id="3.40.50.300">
    <property type="entry name" value="P-loop containing nucleotide triphosphate hydrolases"/>
    <property type="match status" value="1"/>
</dbReference>
<dbReference type="InterPro" id="IPR006259">
    <property type="entry name" value="Adenyl_kin_sub"/>
</dbReference>
<dbReference type="Pfam" id="PF12796">
    <property type="entry name" value="Ank_2"/>
    <property type="match status" value="1"/>
</dbReference>
<dbReference type="SUPFAM" id="SSF52540">
    <property type="entry name" value="P-loop containing nucleoside triphosphate hydrolases"/>
    <property type="match status" value="1"/>
</dbReference>
<dbReference type="PANTHER" id="PTHR23359">
    <property type="entry name" value="NUCLEOTIDE KINASE"/>
    <property type="match status" value="1"/>
</dbReference>
<dbReference type="PROSITE" id="PS50297">
    <property type="entry name" value="ANK_REP_REGION"/>
    <property type="match status" value="2"/>
</dbReference>
<evidence type="ECO:0000313" key="8">
    <source>
        <dbReference type="Proteomes" id="UP001431209"/>
    </source>
</evidence>
<dbReference type="Pfam" id="PF00406">
    <property type="entry name" value="ADK"/>
    <property type="match status" value="1"/>
</dbReference>
<keyword evidence="3 5" id="KW-0418">Kinase</keyword>
<dbReference type="InterPro" id="IPR033690">
    <property type="entry name" value="Adenylat_kinase_CS"/>
</dbReference>
<dbReference type="SMART" id="SM00248">
    <property type="entry name" value="ANK"/>
    <property type="match status" value="3"/>
</dbReference>
<evidence type="ECO:0000313" key="7">
    <source>
        <dbReference type="EMBL" id="KAL0490402.1"/>
    </source>
</evidence>
<keyword evidence="8" id="KW-1185">Reference proteome</keyword>
<keyword evidence="2" id="KW-0547">Nucleotide-binding</keyword>
<evidence type="ECO:0000256" key="6">
    <source>
        <dbReference type="SAM" id="MobiDB-lite"/>
    </source>
</evidence>
<dbReference type="GO" id="GO:0005524">
    <property type="term" value="F:ATP binding"/>
    <property type="evidence" value="ECO:0007669"/>
    <property type="project" value="InterPro"/>
</dbReference>
<dbReference type="PROSITE" id="PS00113">
    <property type="entry name" value="ADENYLATE_KINASE"/>
    <property type="match status" value="1"/>
</dbReference>
<dbReference type="SUPFAM" id="SSF48403">
    <property type="entry name" value="Ankyrin repeat"/>
    <property type="match status" value="1"/>
</dbReference>
<feature type="repeat" description="ANK" evidence="4">
    <location>
        <begin position="227"/>
        <end position="259"/>
    </location>
</feature>
<dbReference type="InterPro" id="IPR002110">
    <property type="entry name" value="Ankyrin_rpt"/>
</dbReference>
<dbReference type="AlphaFoldDB" id="A0AAW2ZP18"/>
<dbReference type="HAMAP" id="MF_00235">
    <property type="entry name" value="Adenylate_kinase_Adk"/>
    <property type="match status" value="1"/>
</dbReference>
<feature type="region of interest" description="Disordered" evidence="6">
    <location>
        <begin position="1"/>
        <end position="64"/>
    </location>
</feature>
<evidence type="ECO:0000256" key="2">
    <source>
        <dbReference type="ARBA" id="ARBA00022741"/>
    </source>
</evidence>
<keyword evidence="4" id="KW-0040">ANK repeat</keyword>
<feature type="compositionally biased region" description="Basic and acidic residues" evidence="6">
    <location>
        <begin position="14"/>
        <end position="30"/>
    </location>
</feature>
<reference evidence="7 8" key="1">
    <citation type="submission" date="2024-03" db="EMBL/GenBank/DDBJ databases">
        <title>The Acrasis kona genome and developmental transcriptomes reveal deep origins of eukaryotic multicellular pathways.</title>
        <authorList>
            <person name="Sheikh S."/>
            <person name="Fu C.-J."/>
            <person name="Brown M.W."/>
            <person name="Baldauf S.L."/>
        </authorList>
    </citation>
    <scope>NUCLEOTIDE SEQUENCE [LARGE SCALE GENOMIC DNA]</scope>
    <source>
        <strain evidence="7 8">ATCC MYA-3509</strain>
    </source>
</reference>
<dbReference type="CDD" id="cd01428">
    <property type="entry name" value="ADK"/>
    <property type="match status" value="1"/>
</dbReference>
<evidence type="ECO:0000256" key="5">
    <source>
        <dbReference type="RuleBase" id="RU003330"/>
    </source>
</evidence>
<sequence length="537" mass="58592">MGGALAKSRPVTETAKEVEQPEQKVEEKPEQQQNDPSPSQEPKDQSPEAPTNPEPITKQQSSKGLLDDIERELETNNETISEQQLEGLEIVGSQMNVDKTPEQSVPATQPIVVNADVAEDGQDFQDIENTQEVVDASNLTIHQACFSNNLDRVRHLVESENVDVNGTVSKLDCPQSVGGIIKKATALHCASMIGNIAIVEYLISYGAEVDKKASYTINKDSISTKLEDATPLLIAVKCKHNQVVTTLIDAGADPANATASYERIGEQPTIKHTKINALHVAALFDSDTNALLSVNPDLATSVSGEGHVYKDFVKPEQGNSTLAIREANPLKLIILGPPAGGKGTACELIKEKYGVVHLSTGDILRDNIARKTDLGNKVKPFMDEGSLVPDDLIVDLVINRLESQDCVDKGWLLDGFPRTPSQSECMVQKNILPTAVLVLKVDDEIVEMRMGGRRLDPETGTIYHIKFNPPPTKEIEDRLQIRADDTADKIKVRLENYYKHSEQVASSFKDLIVNIDGNGSAKEVGEQISKSIDGLKK</sequence>
<dbReference type="PRINTS" id="PR00094">
    <property type="entry name" value="ADENYLTKNASE"/>
</dbReference>
<evidence type="ECO:0000256" key="1">
    <source>
        <dbReference type="ARBA" id="ARBA00022679"/>
    </source>
</evidence>
<dbReference type="InterPro" id="IPR000850">
    <property type="entry name" value="Adenylat/UMP-CMP_kin"/>
</dbReference>
<evidence type="ECO:0000256" key="3">
    <source>
        <dbReference type="ARBA" id="ARBA00022777"/>
    </source>
</evidence>
<dbReference type="Gene3D" id="1.25.40.20">
    <property type="entry name" value="Ankyrin repeat-containing domain"/>
    <property type="match status" value="1"/>
</dbReference>
<dbReference type="InterPro" id="IPR036770">
    <property type="entry name" value="Ankyrin_rpt-contain_sf"/>
</dbReference>
<proteinExistence type="inferred from homology"/>
<comment type="caution">
    <text evidence="7">The sequence shown here is derived from an EMBL/GenBank/DDBJ whole genome shotgun (WGS) entry which is preliminary data.</text>
</comment>
<dbReference type="PROSITE" id="PS50088">
    <property type="entry name" value="ANK_REPEAT"/>
    <property type="match status" value="2"/>
</dbReference>
<dbReference type="GO" id="GO:0004017">
    <property type="term" value="F:AMP kinase activity"/>
    <property type="evidence" value="ECO:0007669"/>
    <property type="project" value="InterPro"/>
</dbReference>
<feature type="repeat" description="ANK" evidence="4">
    <location>
        <begin position="182"/>
        <end position="214"/>
    </location>
</feature>
<keyword evidence="1 5" id="KW-0808">Transferase</keyword>
<dbReference type="EMBL" id="JAOPGA020001684">
    <property type="protein sequence ID" value="KAL0490402.1"/>
    <property type="molecule type" value="Genomic_DNA"/>
</dbReference>
<accession>A0AAW2ZP18</accession>
<evidence type="ECO:0000256" key="4">
    <source>
        <dbReference type="PROSITE-ProRule" id="PRU00023"/>
    </source>
</evidence>
<name>A0AAW2ZP18_9EUKA</name>